<dbReference type="GO" id="GO:0004525">
    <property type="term" value="F:ribonuclease III activity"/>
    <property type="evidence" value="ECO:0007669"/>
    <property type="project" value="InterPro"/>
</dbReference>
<evidence type="ECO:0008006" key="3">
    <source>
        <dbReference type="Google" id="ProtNLM"/>
    </source>
</evidence>
<dbReference type="OrthoDB" id="67027at2759"/>
<dbReference type="SUPFAM" id="SSF69065">
    <property type="entry name" value="RNase III domain-like"/>
    <property type="match status" value="1"/>
</dbReference>
<dbReference type="GO" id="GO:0006396">
    <property type="term" value="P:RNA processing"/>
    <property type="evidence" value="ECO:0007669"/>
    <property type="project" value="InterPro"/>
</dbReference>
<sequence length="143" mass="15545">MSRDTLLDDEKVLRAEDISTRRFNDRGNLRPALRLDENKYPAILGGSVIRTVLIEQGVSRKVTLSAIDAVLSERASNAFLAQRGFATGLAECVYKNRAQGNTVFPGPMATTVQAIIGAVFKDSSENFTAVEGVMKALGISWPE</sequence>
<reference evidence="2" key="1">
    <citation type="submission" date="2020-06" db="EMBL/GenBank/DDBJ databases">
        <title>A chromosome-scale genome assembly of Talaromyces rugulosus W13939.</title>
        <authorList>
            <person name="Wang B."/>
            <person name="Guo L."/>
            <person name="Ye K."/>
            <person name="Wang L."/>
        </authorList>
    </citation>
    <scope>NUCLEOTIDE SEQUENCE [LARGE SCALE GENOMIC DNA]</scope>
    <source>
        <strain evidence="2">W13939</strain>
    </source>
</reference>
<dbReference type="InterPro" id="IPR036389">
    <property type="entry name" value="RNase_III_sf"/>
</dbReference>
<protein>
    <recommendedName>
        <fullName evidence="3">RNase III domain-containing protein</fullName>
    </recommendedName>
</protein>
<accession>A0A7H8RBR1</accession>
<evidence type="ECO:0000313" key="2">
    <source>
        <dbReference type="Proteomes" id="UP000509510"/>
    </source>
</evidence>
<dbReference type="EMBL" id="CP055903">
    <property type="protein sequence ID" value="QKX63756.1"/>
    <property type="molecule type" value="Genomic_DNA"/>
</dbReference>
<keyword evidence="2" id="KW-1185">Reference proteome</keyword>
<dbReference type="AlphaFoldDB" id="A0A7H8RBR1"/>
<dbReference type="Proteomes" id="UP000509510">
    <property type="component" value="Chromosome VI"/>
</dbReference>
<dbReference type="Gene3D" id="1.10.1520.10">
    <property type="entry name" value="Ribonuclease III domain"/>
    <property type="match status" value="1"/>
</dbReference>
<proteinExistence type="predicted"/>
<gene>
    <name evidence="1" type="ORF">TRUGW13939_10927</name>
</gene>
<evidence type="ECO:0000313" key="1">
    <source>
        <dbReference type="EMBL" id="QKX63756.1"/>
    </source>
</evidence>
<dbReference type="RefSeq" id="XP_035349930.1">
    <property type="nucleotide sequence ID" value="XM_035494037.1"/>
</dbReference>
<dbReference type="GeneID" id="55998406"/>
<name>A0A7H8RBR1_TALRU</name>
<organism evidence="1 2">
    <name type="scientific">Talaromyces rugulosus</name>
    <name type="common">Penicillium rugulosum</name>
    <dbReference type="NCBI Taxonomy" id="121627"/>
    <lineage>
        <taxon>Eukaryota</taxon>
        <taxon>Fungi</taxon>
        <taxon>Dikarya</taxon>
        <taxon>Ascomycota</taxon>
        <taxon>Pezizomycotina</taxon>
        <taxon>Eurotiomycetes</taxon>
        <taxon>Eurotiomycetidae</taxon>
        <taxon>Eurotiales</taxon>
        <taxon>Trichocomaceae</taxon>
        <taxon>Talaromyces</taxon>
        <taxon>Talaromyces sect. Islandici</taxon>
    </lineage>
</organism>
<dbReference type="KEGG" id="trg:TRUGW13939_10927"/>